<comment type="catalytic activity">
    <reaction evidence="2">
        <text>a 1,2-diacyl-sn-glycero-3-phosphocholine + H2O = a 1-acyl-sn-glycero-3-phosphocholine + a fatty acid + H(+)</text>
        <dbReference type="Rhea" id="RHEA:15801"/>
        <dbReference type="ChEBI" id="CHEBI:15377"/>
        <dbReference type="ChEBI" id="CHEBI:15378"/>
        <dbReference type="ChEBI" id="CHEBI:28868"/>
        <dbReference type="ChEBI" id="CHEBI:57643"/>
        <dbReference type="ChEBI" id="CHEBI:58168"/>
        <dbReference type="EC" id="3.1.1.4"/>
    </reaction>
</comment>
<dbReference type="GO" id="GO:0009279">
    <property type="term" value="C:cell outer membrane"/>
    <property type="evidence" value="ECO:0007669"/>
    <property type="project" value="UniProtKB-SubCell"/>
</dbReference>
<gene>
    <name evidence="3" type="ordered locus">SVI_0586</name>
</gene>
<comment type="subunit">
    <text evidence="2">Homodimer; dimerization is reversible, and the dimeric form is the active one.</text>
</comment>
<dbReference type="InterPro" id="IPR036541">
    <property type="entry name" value="PLipase_A1_sf"/>
</dbReference>
<dbReference type="GO" id="GO:0046872">
    <property type="term" value="F:metal ion binding"/>
    <property type="evidence" value="ECO:0007669"/>
    <property type="project" value="UniProtKB-KW"/>
</dbReference>
<dbReference type="KEGG" id="svo:SVI_0586"/>
<comment type="cofactor">
    <cofactor evidence="2">
        <name>Ca(2+)</name>
        <dbReference type="ChEBI" id="CHEBI:29108"/>
    </cofactor>
    <text evidence="2">Binds 1 Ca(2+) ion per monomer. In the dimeric form the Ca(2+) is bound by different amino acids with binding of each Ca(2+) shared with ligands coming from each monomer. The Ca(2+) ion may have a role in catalysis.</text>
</comment>
<dbReference type="EMBL" id="AP011177">
    <property type="protein sequence ID" value="BAJ00557.1"/>
    <property type="molecule type" value="Genomic_DNA"/>
</dbReference>
<dbReference type="Pfam" id="PF02253">
    <property type="entry name" value="PLA1"/>
    <property type="match status" value="1"/>
</dbReference>
<dbReference type="HOGENOM" id="CLU_2847430_0_0_6"/>
<comment type="subcellular location">
    <subcellularLocation>
        <location evidence="2">Cell outer membrane</location>
        <topology evidence="2">Multi-pass membrane protein</topology>
    </subcellularLocation>
    <text evidence="2">One of the very few enzymes located there.</text>
</comment>
<evidence type="ECO:0000313" key="4">
    <source>
        <dbReference type="Proteomes" id="UP000002350"/>
    </source>
</evidence>
<organism evidence="3 4">
    <name type="scientific">Shewanella violacea (strain JCM 10179 / CIP 106290 / LMG 19151 / DSS12)</name>
    <dbReference type="NCBI Taxonomy" id="637905"/>
    <lineage>
        <taxon>Bacteria</taxon>
        <taxon>Pseudomonadati</taxon>
        <taxon>Pseudomonadota</taxon>
        <taxon>Gammaproteobacteria</taxon>
        <taxon>Alteromonadales</taxon>
        <taxon>Shewanellaceae</taxon>
        <taxon>Shewanella</taxon>
    </lineage>
</organism>
<comment type="catalytic activity">
    <reaction evidence="2">
        <text>a 1,2-diacyl-sn-glycero-3-phosphocholine + H2O = a 2-acyl-sn-glycero-3-phosphocholine + a fatty acid + H(+)</text>
        <dbReference type="Rhea" id="RHEA:18689"/>
        <dbReference type="ChEBI" id="CHEBI:15377"/>
        <dbReference type="ChEBI" id="CHEBI:15378"/>
        <dbReference type="ChEBI" id="CHEBI:28868"/>
        <dbReference type="ChEBI" id="CHEBI:57643"/>
        <dbReference type="ChEBI" id="CHEBI:57875"/>
        <dbReference type="EC" id="3.1.1.32"/>
    </reaction>
</comment>
<comment type="similarity">
    <text evidence="2">Belongs to the phospholipase A1 family.</text>
</comment>
<keyword evidence="2" id="KW-0378">Hydrolase</keyword>
<proteinExistence type="inferred from homology"/>
<dbReference type="GO" id="GO:0008970">
    <property type="term" value="F:phospholipase A1 activity"/>
    <property type="evidence" value="ECO:0007669"/>
    <property type="project" value="UniProtKB-EC"/>
</dbReference>
<keyword evidence="2" id="KW-0998">Cell outer membrane</keyword>
<keyword evidence="2" id="KW-0472">Membrane</keyword>
<reference evidence="4" key="1">
    <citation type="journal article" date="2010" name="Mol. Biosyst.">
        <title>Complete genome sequence and comparative analysis of Shewanella violacea, a psychrophilic and piezophilic bacterium from deep sea floor sediments.</title>
        <authorList>
            <person name="Aono E."/>
            <person name="Baba T."/>
            <person name="Ara T."/>
            <person name="Nishi T."/>
            <person name="Nakamichi T."/>
            <person name="Inamoto E."/>
            <person name="Toyonaga H."/>
            <person name="Hasegawa M."/>
            <person name="Takai Y."/>
            <person name="Okumura Y."/>
            <person name="Baba M."/>
            <person name="Tomita M."/>
            <person name="Kato C."/>
            <person name="Oshima T."/>
            <person name="Nakasone K."/>
            <person name="Mori H."/>
        </authorList>
    </citation>
    <scope>NUCLEOTIDE SEQUENCE [LARGE SCALE GENOMIC DNA]</scope>
    <source>
        <strain evidence="4">JCM 10179 / CIP 106290 / LMG 19151 / DSS12</strain>
    </source>
</reference>
<dbReference type="Gene3D" id="2.40.230.10">
    <property type="entry name" value="Phospholipase A1"/>
    <property type="match status" value="1"/>
</dbReference>
<accession>D4ZFV8</accession>
<dbReference type="EC" id="3.1.1.32" evidence="2"/>
<protein>
    <recommendedName>
        <fullName evidence="1 2">Phospholipase A1</fullName>
        <ecNumber evidence="2">3.1.1.32</ecNumber>
        <ecNumber evidence="2">3.1.1.4</ecNumber>
    </recommendedName>
    <alternativeName>
        <fullName evidence="2">Phosphatidylcholine 1-acylhydrolase</fullName>
    </alternativeName>
</protein>
<keyword evidence="2" id="KW-0106">Calcium</keyword>
<sequence length="65" mass="7608">MEAKFQISLKFSLMYKVFDDNPDILDYMANFELTDVYGVDEHRFTLMLRNNLSSDKYGAAEATWS</sequence>
<dbReference type="GO" id="GO:0004623">
    <property type="term" value="F:phospholipase A2 activity"/>
    <property type="evidence" value="ECO:0007669"/>
    <property type="project" value="UniProtKB-EC"/>
</dbReference>
<keyword evidence="2" id="KW-0479">Metal-binding</keyword>
<dbReference type="GO" id="GO:0016042">
    <property type="term" value="P:lipid catabolic process"/>
    <property type="evidence" value="ECO:0007669"/>
    <property type="project" value="UniProtKB-KW"/>
</dbReference>
<keyword evidence="4" id="KW-1185">Reference proteome</keyword>
<dbReference type="eggNOG" id="COG2829">
    <property type="taxonomic scope" value="Bacteria"/>
</dbReference>
<name>D4ZFV8_SHEVD</name>
<keyword evidence="2" id="KW-0442">Lipid degradation</keyword>
<dbReference type="STRING" id="637905.SVI_0586"/>
<keyword evidence="2" id="KW-0443">Lipid metabolism</keyword>
<evidence type="ECO:0000313" key="3">
    <source>
        <dbReference type="EMBL" id="BAJ00557.1"/>
    </source>
</evidence>
<dbReference type="EC" id="3.1.1.4" evidence="2"/>
<dbReference type="InterPro" id="IPR003187">
    <property type="entry name" value="PLipase_A1"/>
</dbReference>
<evidence type="ECO:0000256" key="2">
    <source>
        <dbReference type="RuleBase" id="RU366027"/>
    </source>
</evidence>
<evidence type="ECO:0000256" key="1">
    <source>
        <dbReference type="ARBA" id="ARBA00021726"/>
    </source>
</evidence>
<dbReference type="SUPFAM" id="SSF56931">
    <property type="entry name" value="Outer membrane phospholipase A (OMPLA)"/>
    <property type="match status" value="1"/>
</dbReference>
<dbReference type="AlphaFoldDB" id="D4ZFV8"/>
<comment type="function">
    <text evidence="2">Hydrolysis of phosphatidylcholine with phospholipase A2 (EC 3.1.1.4) and phospholipase A1 (EC 3.1.1.32) activities.</text>
</comment>
<dbReference type="Proteomes" id="UP000002350">
    <property type="component" value="Chromosome"/>
</dbReference>